<evidence type="ECO:0000259" key="1">
    <source>
        <dbReference type="Pfam" id="PF05239"/>
    </source>
</evidence>
<name>A0A2H0N2L0_9BACT</name>
<comment type="caution">
    <text evidence="2">The sequence shown here is derived from an EMBL/GenBank/DDBJ whole genome shotgun (WGS) entry which is preliminary data.</text>
</comment>
<sequence>MRITYSQLKKLPVETRSGEVLGHVGDIVFDIDGQQVLQYEVKSSMLSTKKYMVGREQVVSITEKKMIVEDAVVGQKEERLKIAKGDMGTEAVAMREEA</sequence>
<dbReference type="SUPFAM" id="SSF50346">
    <property type="entry name" value="PRC-barrel domain"/>
    <property type="match status" value="1"/>
</dbReference>
<organism evidence="2 3">
    <name type="scientific">Candidatus Magasanikbacteria bacterium CG11_big_fil_rev_8_21_14_0_20_43_7</name>
    <dbReference type="NCBI Taxonomy" id="1974654"/>
    <lineage>
        <taxon>Bacteria</taxon>
        <taxon>Candidatus Magasanikiibacteriota</taxon>
    </lineage>
</organism>
<accession>A0A2H0N2L0</accession>
<evidence type="ECO:0000313" key="3">
    <source>
        <dbReference type="Proteomes" id="UP000229782"/>
    </source>
</evidence>
<feature type="domain" description="PRC-barrel" evidence="1">
    <location>
        <begin position="3"/>
        <end position="69"/>
    </location>
</feature>
<protein>
    <recommendedName>
        <fullName evidence="1">PRC-barrel domain-containing protein</fullName>
    </recommendedName>
</protein>
<dbReference type="InterPro" id="IPR011033">
    <property type="entry name" value="PRC_barrel-like_sf"/>
</dbReference>
<dbReference type="AlphaFoldDB" id="A0A2H0N2L0"/>
<reference evidence="2 3" key="1">
    <citation type="submission" date="2017-09" db="EMBL/GenBank/DDBJ databases">
        <title>Depth-based differentiation of microbial function through sediment-hosted aquifers and enrichment of novel symbionts in the deep terrestrial subsurface.</title>
        <authorList>
            <person name="Probst A.J."/>
            <person name="Ladd B."/>
            <person name="Jarett J.K."/>
            <person name="Geller-Mcgrath D.E."/>
            <person name="Sieber C.M."/>
            <person name="Emerson J.B."/>
            <person name="Anantharaman K."/>
            <person name="Thomas B.C."/>
            <person name="Malmstrom R."/>
            <person name="Stieglmeier M."/>
            <person name="Klingl A."/>
            <person name="Woyke T."/>
            <person name="Ryan C.M."/>
            <person name="Banfield J.F."/>
        </authorList>
    </citation>
    <scope>NUCLEOTIDE SEQUENCE [LARGE SCALE GENOMIC DNA]</scope>
    <source>
        <strain evidence="2">CG11_big_fil_rev_8_21_14_0_20_43_7</strain>
    </source>
</reference>
<dbReference type="EMBL" id="PCWM01000043">
    <property type="protein sequence ID" value="PIR03139.1"/>
    <property type="molecule type" value="Genomic_DNA"/>
</dbReference>
<dbReference type="InterPro" id="IPR027275">
    <property type="entry name" value="PRC-brl_dom"/>
</dbReference>
<dbReference type="Pfam" id="PF05239">
    <property type="entry name" value="PRC"/>
    <property type="match status" value="1"/>
</dbReference>
<dbReference type="Proteomes" id="UP000229782">
    <property type="component" value="Unassembled WGS sequence"/>
</dbReference>
<proteinExistence type="predicted"/>
<dbReference type="Gene3D" id="2.30.30.240">
    <property type="entry name" value="PRC-barrel domain"/>
    <property type="match status" value="1"/>
</dbReference>
<gene>
    <name evidence="2" type="ORF">COV60_01910</name>
</gene>
<evidence type="ECO:0000313" key="2">
    <source>
        <dbReference type="EMBL" id="PIR03139.1"/>
    </source>
</evidence>